<accession>A0ABD3STV4</accession>
<dbReference type="PANTHER" id="PTHR10682">
    <property type="entry name" value="POLY A POLYMERASE"/>
    <property type="match status" value="1"/>
</dbReference>
<evidence type="ECO:0000256" key="12">
    <source>
        <dbReference type="ARBA" id="ARBA00023242"/>
    </source>
</evidence>
<name>A0ABD3STV4_9STRA</name>
<dbReference type="InterPro" id="IPR007012">
    <property type="entry name" value="PolA_pol_cen_dom"/>
</dbReference>
<feature type="compositionally biased region" description="Basic and acidic residues" evidence="13">
    <location>
        <begin position="637"/>
        <end position="647"/>
    </location>
</feature>
<dbReference type="SUPFAM" id="SSF55003">
    <property type="entry name" value="PAP/Archaeal CCA-adding enzyme, C-terminal domain"/>
    <property type="match status" value="1"/>
</dbReference>
<comment type="cofactor">
    <cofactor evidence="1">
        <name>Mn(2+)</name>
        <dbReference type="ChEBI" id="CHEBI:29035"/>
    </cofactor>
</comment>
<keyword evidence="12" id="KW-0539">Nucleus</keyword>
<dbReference type="AlphaFoldDB" id="A0ABD3STV4"/>
<dbReference type="GO" id="GO:0005634">
    <property type="term" value="C:nucleus"/>
    <property type="evidence" value="ECO:0007669"/>
    <property type="project" value="UniProtKB-SubCell"/>
</dbReference>
<keyword evidence="10" id="KW-0067">ATP-binding</keyword>
<protein>
    <recommendedName>
        <fullName evidence="5">polynucleotide adenylyltransferase</fullName>
        <ecNumber evidence="5">2.7.7.19</ecNumber>
    </recommendedName>
</protein>
<dbReference type="GO" id="GO:0005524">
    <property type="term" value="F:ATP binding"/>
    <property type="evidence" value="ECO:0007669"/>
    <property type="project" value="UniProtKB-KW"/>
</dbReference>
<evidence type="ECO:0000313" key="18">
    <source>
        <dbReference type="Proteomes" id="UP001530377"/>
    </source>
</evidence>
<evidence type="ECO:0000256" key="3">
    <source>
        <dbReference type="ARBA" id="ARBA00004123"/>
    </source>
</evidence>
<dbReference type="Pfam" id="PF20750">
    <property type="entry name" value="PAP_NTPase"/>
    <property type="match status" value="1"/>
</dbReference>
<comment type="caution">
    <text evidence="17">The sequence shown here is derived from an EMBL/GenBank/DDBJ whole genome shotgun (WGS) entry which is preliminary data.</text>
</comment>
<feature type="compositionally biased region" description="Acidic residues" evidence="13">
    <location>
        <begin position="658"/>
        <end position="668"/>
    </location>
</feature>
<dbReference type="EC" id="2.7.7.19" evidence="5"/>
<feature type="region of interest" description="Disordered" evidence="13">
    <location>
        <begin position="708"/>
        <end position="741"/>
    </location>
</feature>
<keyword evidence="18" id="KW-1185">Reference proteome</keyword>
<sequence length="879" mass="98366">MWRERAKKITNTMIELSTVVGGRTVSPALPIVDGSSPTPIELSFQRTLDAYVESHVPLESDDGIRTRERVLVQLGKLHREWVRGVAMKRGLNNDAIDASGGELFTSGSYRLGVHEPGADIDCIAVAPNICTRDDFFGNGYVPPRGIDEDDDDPNAPPRRDPDSLAERIRRHPDVTNFVPVENAAVPILTFDWEGVNIDLLYARVAAPSVPPGIDIDDDAVLSGVDSATEKSLNGPRVTNLIAALAGGTEERYRTFLYVVRLVRKWAKCRGLYSNKMGYWGGVNINIAVCLVLQLYPNACPASLLRRFFLVFKSWRWPNPVMLTRPHDAELGLPVWNSHQAATMRQVAPMITPAYPAMNSTLSISRQTLQILHEEFCRGHNIVDKLYKDYQRGDVLDDADLSSGEVWRELFEPSDFFIAYPHYLSLCIVGPTQQDAQAWAGFVESRMRKLVSDMMGRSLPLSKVQLWPKKFDACVADRSALLTHAQRANSITYFIGFKVDTLRMRGNQLDLERQLTNFRNFELSRFYPLVPGMDILPKSFLVKELPRMCFEGMYEGGKVGAMKRRRMLIEADPKRREAKNKRTLARLKRKMEAMQRRKKEKAEADADPTANIANANDGEFVDEAARAKIEATTGEDTSDSRNKRKREDEGETYPVKGEDGEDDEVEEEEAALLESALDAIEGAAGVERHKTREEAEIDRQKLLAGELLCDGEDEPDRGGDANAAFSNGDAKNDRQLTQEEREAEVLRRSGLVIVSDDEATVIGGNRILPWRHGYKRMAAGGFKREEPPGDMGGDDKANAEEIPQKQISGRGRMTIKFKTKFDVIELDAGGRVIDKGDDDFMPSLKWIGRKGGFEFKLGERGLGYYRTGTKVVVPSNISYS</sequence>
<comment type="subcellular location">
    <subcellularLocation>
        <location evidence="3">Nucleus</location>
    </subcellularLocation>
</comment>
<dbReference type="Gene3D" id="1.10.1410.10">
    <property type="match status" value="1"/>
</dbReference>
<dbReference type="InterPro" id="IPR007010">
    <property type="entry name" value="PolA_pol_RNA-bd_dom"/>
</dbReference>
<dbReference type="PANTHER" id="PTHR10682:SF10">
    <property type="entry name" value="POLYNUCLEOTIDE ADENYLYLTRANSFERASE"/>
    <property type="match status" value="1"/>
</dbReference>
<comment type="cofactor">
    <cofactor evidence="2">
        <name>Mg(2+)</name>
        <dbReference type="ChEBI" id="CHEBI:18420"/>
    </cofactor>
</comment>
<reference evidence="17 18" key="1">
    <citation type="submission" date="2024-10" db="EMBL/GenBank/DDBJ databases">
        <title>Updated reference genomes for cyclostephanoid diatoms.</title>
        <authorList>
            <person name="Roberts W.R."/>
            <person name="Alverson A.J."/>
        </authorList>
    </citation>
    <scope>NUCLEOTIDE SEQUENCE [LARGE SCALE GENOMIC DNA]</scope>
    <source>
        <strain evidence="17 18">AJA228-03</strain>
    </source>
</reference>
<feature type="domain" description="Poly(A) polymerase nucleotidyltransferase" evidence="16">
    <location>
        <begin position="35"/>
        <end position="242"/>
    </location>
</feature>
<dbReference type="Gene3D" id="3.30.70.590">
    <property type="entry name" value="Poly(A) polymerase predicted RNA binding domain"/>
    <property type="match status" value="1"/>
</dbReference>
<dbReference type="GO" id="GO:1990817">
    <property type="term" value="F:poly(A) RNA polymerase activity"/>
    <property type="evidence" value="ECO:0007669"/>
    <property type="project" value="UniProtKB-EC"/>
</dbReference>
<evidence type="ECO:0000256" key="4">
    <source>
        <dbReference type="ARBA" id="ARBA00010912"/>
    </source>
</evidence>
<keyword evidence="7" id="KW-0808">Transferase</keyword>
<feature type="domain" description="Poly(A) polymerase RNA-binding" evidence="14">
    <location>
        <begin position="414"/>
        <end position="453"/>
    </location>
</feature>
<keyword evidence="6" id="KW-0507">mRNA processing</keyword>
<dbReference type="SUPFAM" id="SSF81631">
    <property type="entry name" value="PAP/OAS1 substrate-binding domain"/>
    <property type="match status" value="1"/>
</dbReference>
<dbReference type="Pfam" id="PF04926">
    <property type="entry name" value="PAP_RNA-bind"/>
    <property type="match status" value="1"/>
</dbReference>
<evidence type="ECO:0000259" key="14">
    <source>
        <dbReference type="Pfam" id="PF04926"/>
    </source>
</evidence>
<organism evidence="17 18">
    <name type="scientific">Cyclostephanos tholiformis</name>
    <dbReference type="NCBI Taxonomy" id="382380"/>
    <lineage>
        <taxon>Eukaryota</taxon>
        <taxon>Sar</taxon>
        <taxon>Stramenopiles</taxon>
        <taxon>Ochrophyta</taxon>
        <taxon>Bacillariophyta</taxon>
        <taxon>Coscinodiscophyceae</taxon>
        <taxon>Thalassiosirophycidae</taxon>
        <taxon>Stephanodiscales</taxon>
        <taxon>Stephanodiscaceae</taxon>
        <taxon>Cyclostephanos</taxon>
    </lineage>
</organism>
<dbReference type="CDD" id="cd05402">
    <property type="entry name" value="NT_PAP_TUTase"/>
    <property type="match status" value="1"/>
</dbReference>
<dbReference type="GO" id="GO:0006397">
    <property type="term" value="P:mRNA processing"/>
    <property type="evidence" value="ECO:0007669"/>
    <property type="project" value="UniProtKB-KW"/>
</dbReference>
<gene>
    <name evidence="17" type="ORF">ACHAXA_000546</name>
</gene>
<evidence type="ECO:0000313" key="17">
    <source>
        <dbReference type="EMBL" id="KAL3827673.1"/>
    </source>
</evidence>
<evidence type="ECO:0000256" key="6">
    <source>
        <dbReference type="ARBA" id="ARBA00022664"/>
    </source>
</evidence>
<dbReference type="InterPro" id="IPR043519">
    <property type="entry name" value="NT_sf"/>
</dbReference>
<evidence type="ECO:0000256" key="8">
    <source>
        <dbReference type="ARBA" id="ARBA00022723"/>
    </source>
</evidence>
<feature type="region of interest" description="Disordered" evidence="13">
    <location>
        <begin position="569"/>
        <end position="668"/>
    </location>
</feature>
<feature type="compositionally biased region" description="Basic and acidic residues" evidence="13">
    <location>
        <begin position="729"/>
        <end position="741"/>
    </location>
</feature>
<evidence type="ECO:0000256" key="5">
    <source>
        <dbReference type="ARBA" id="ARBA00012388"/>
    </source>
</evidence>
<dbReference type="GO" id="GO:0046872">
    <property type="term" value="F:metal ion binding"/>
    <property type="evidence" value="ECO:0007669"/>
    <property type="project" value="UniProtKB-KW"/>
</dbReference>
<evidence type="ECO:0000259" key="15">
    <source>
        <dbReference type="Pfam" id="PF04928"/>
    </source>
</evidence>
<dbReference type="InterPro" id="IPR048840">
    <property type="entry name" value="PolA_pol_NTPase"/>
</dbReference>
<evidence type="ECO:0000256" key="13">
    <source>
        <dbReference type="SAM" id="MobiDB-lite"/>
    </source>
</evidence>
<dbReference type="Gene3D" id="3.30.460.10">
    <property type="entry name" value="Beta Polymerase, domain 2"/>
    <property type="match status" value="1"/>
</dbReference>
<dbReference type="SUPFAM" id="SSF81301">
    <property type="entry name" value="Nucleotidyltransferase"/>
    <property type="match status" value="1"/>
</dbReference>
<feature type="compositionally biased region" description="Basic residues" evidence="13">
    <location>
        <begin position="575"/>
        <end position="588"/>
    </location>
</feature>
<evidence type="ECO:0000256" key="1">
    <source>
        <dbReference type="ARBA" id="ARBA00001936"/>
    </source>
</evidence>
<evidence type="ECO:0000256" key="7">
    <source>
        <dbReference type="ARBA" id="ARBA00022679"/>
    </source>
</evidence>
<evidence type="ECO:0000256" key="9">
    <source>
        <dbReference type="ARBA" id="ARBA00022741"/>
    </source>
</evidence>
<evidence type="ECO:0000256" key="11">
    <source>
        <dbReference type="ARBA" id="ARBA00022842"/>
    </source>
</evidence>
<dbReference type="Proteomes" id="UP001530377">
    <property type="component" value="Unassembled WGS sequence"/>
</dbReference>
<dbReference type="Pfam" id="PF04928">
    <property type="entry name" value="PAP_central"/>
    <property type="match status" value="1"/>
</dbReference>
<keyword evidence="9" id="KW-0547">Nucleotide-binding</keyword>
<keyword evidence="11" id="KW-0460">Magnesium</keyword>
<comment type="similarity">
    <text evidence="4">Belongs to the poly(A) polymerase family.</text>
</comment>
<evidence type="ECO:0000259" key="16">
    <source>
        <dbReference type="Pfam" id="PF20750"/>
    </source>
</evidence>
<feature type="region of interest" description="Disordered" evidence="13">
    <location>
        <begin position="141"/>
        <end position="163"/>
    </location>
</feature>
<keyword evidence="8" id="KW-0479">Metal-binding</keyword>
<feature type="compositionally biased region" description="Basic and acidic residues" evidence="13">
    <location>
        <begin position="589"/>
        <end position="603"/>
    </location>
</feature>
<feature type="domain" description="Poly(A) polymerase central" evidence="15">
    <location>
        <begin position="255"/>
        <end position="388"/>
    </location>
</feature>
<evidence type="ECO:0000256" key="2">
    <source>
        <dbReference type="ARBA" id="ARBA00001946"/>
    </source>
</evidence>
<proteinExistence type="inferred from homology"/>
<evidence type="ECO:0000256" key="10">
    <source>
        <dbReference type="ARBA" id="ARBA00022840"/>
    </source>
</evidence>
<dbReference type="InterPro" id="IPR011068">
    <property type="entry name" value="NuclTrfase_I-like_C"/>
</dbReference>
<dbReference type="EMBL" id="JALLPB020000001">
    <property type="protein sequence ID" value="KAL3827673.1"/>
    <property type="molecule type" value="Genomic_DNA"/>
</dbReference>